<dbReference type="Gene3D" id="2.60.40.1120">
    <property type="entry name" value="Carboxypeptidase-like, regulatory domain"/>
    <property type="match status" value="1"/>
</dbReference>
<evidence type="ECO:0000313" key="13">
    <source>
        <dbReference type="EMBL" id="BCI63043.1"/>
    </source>
</evidence>
<name>A0A7G1HVI3_9BACT</name>
<dbReference type="RefSeq" id="WP_200755791.1">
    <property type="nucleotide sequence ID" value="NZ_AP023322.1"/>
</dbReference>
<evidence type="ECO:0000256" key="8">
    <source>
        <dbReference type="PROSITE-ProRule" id="PRU01360"/>
    </source>
</evidence>
<dbReference type="Pfam" id="PF07715">
    <property type="entry name" value="Plug"/>
    <property type="match status" value="1"/>
</dbReference>
<dbReference type="InterPro" id="IPR023997">
    <property type="entry name" value="TonB-dep_OMP_SusC/RagA_CS"/>
</dbReference>
<evidence type="ECO:0000313" key="14">
    <source>
        <dbReference type="Proteomes" id="UP000594042"/>
    </source>
</evidence>
<proteinExistence type="inferred from homology"/>
<dbReference type="NCBIfam" id="TIGR04056">
    <property type="entry name" value="OMP_RagA_SusC"/>
    <property type="match status" value="1"/>
</dbReference>
<evidence type="ECO:0000256" key="1">
    <source>
        <dbReference type="ARBA" id="ARBA00004571"/>
    </source>
</evidence>
<dbReference type="InterPro" id="IPR000531">
    <property type="entry name" value="Beta-barrel_TonB"/>
</dbReference>
<dbReference type="InterPro" id="IPR037066">
    <property type="entry name" value="Plug_dom_sf"/>
</dbReference>
<dbReference type="Pfam" id="PF13715">
    <property type="entry name" value="CarbopepD_reg_2"/>
    <property type="match status" value="1"/>
</dbReference>
<dbReference type="AlphaFoldDB" id="A0A7G1HVI3"/>
<dbReference type="PROSITE" id="PS00018">
    <property type="entry name" value="EF_HAND_1"/>
    <property type="match status" value="1"/>
</dbReference>
<keyword evidence="6 8" id="KW-0472">Membrane</keyword>
<dbReference type="Gene3D" id="2.40.170.20">
    <property type="entry name" value="TonB-dependent receptor, beta-barrel domain"/>
    <property type="match status" value="1"/>
</dbReference>
<gene>
    <name evidence="13" type="ORF">Cop2CBH44_13960</name>
</gene>
<comment type="similarity">
    <text evidence="8 9">Belongs to the TonB-dependent receptor family.</text>
</comment>
<dbReference type="GO" id="GO:0009279">
    <property type="term" value="C:cell outer membrane"/>
    <property type="evidence" value="ECO:0007669"/>
    <property type="project" value="UniProtKB-SubCell"/>
</dbReference>
<sequence length="1063" mass="118371">MNLSKIVINLFLLFFCVSLAAQTKQNTNESKHQKKISGTVVDQNGESVIGASVLVKGSTVGTITDIDGKYSIAASSEDKLVFSYVGFDSQEIPVKKNSIINVTLKSTTKDLDEVVVIGYGSVKKSNLTTSVSKISSESLESRPLTTISEAFSGQLAGVQTQVSSGVPGEDLQITVRGASSLNSTTPPLYVIDGIITESLNDVNPSDIESIQVLKDAAATSIYGARGSNGVVLIETKVAKGGKPVVTFDAYYGLQKADRLPEVMSPKEWLAYNIYCLNANYLNANGLNSMMTPNKNRPTNYQIPESWLLNPNSDTPDWRLNPNINQTNWIDEILRTAPVQSYQLSASGKSDMGSIYMSGGYMEQVGIVKNTDYHRINFRLNGTLNITKKLRLGVNLAPSVAKQRRGESEGKDKVILTALQYPCLIGIDENTRDFGYNADYPNYVNPYERLMQVTDNKGDNRLNASAWFQYDIIKGLSFKSIYNNNIRSTVYEYFIPANVVAPNATGGQVSSGNSYSEVYNNWGWQNVLSYDLNVKKHTINIMLGQSLDNTNTYRATVAATGWPLENVYTLNLATTPTTASTERYTVRTSSFFGRVSYDYADKYLFTASVRRDGSSRFGANNRWGTFPSFSAGWKISEENFMKNLDFLNLFKIRASWGQAGNDRVGYYDYLSTFDVSNTVYGGQSQAAMYPANYANADLKWENTTSVDLGLDLSFLKNRIQFNFDYYRNTTKSLLYDLQIPSTTGFTTTKTNVGKIRNTGWEIDLNTTNISTKDFKWSSTINLSANRNKVLDLGGNDNIITPAWNAYFITQVGGPISQFYLYRTDGLLTEDDFAVGPDGSYDRSQPLVPIMASQIPGNLKFVDTNEDGQITDEDMVPYGDNMPDLLWGFTNRFSYKGFELSIFLQGQFGGDVYYLASRNINFGRRFNNCLVGWLNSYKQTYRGGDPIPYELGVDMSWDGKTPLSYGLGANGVNENTTTDQRIYDATFLKIKNITLSYNLPKNLLQKAKIRAMKFYISMENVHTFTHYVGNPEVNSYSSSNPVLRGVDYSTYPLARKYSLGVNVTF</sequence>
<dbReference type="InterPro" id="IPR039426">
    <property type="entry name" value="TonB-dep_rcpt-like"/>
</dbReference>
<keyword evidence="10" id="KW-0732">Signal</keyword>
<dbReference type="EMBL" id="AP023322">
    <property type="protein sequence ID" value="BCI63043.1"/>
    <property type="molecule type" value="Genomic_DNA"/>
</dbReference>
<organism evidence="13 14">
    <name type="scientific">Coprobacter secundus subsp. similis</name>
    <dbReference type="NCBI Taxonomy" id="2751153"/>
    <lineage>
        <taxon>Bacteria</taxon>
        <taxon>Pseudomonadati</taxon>
        <taxon>Bacteroidota</taxon>
        <taxon>Bacteroidia</taxon>
        <taxon>Bacteroidales</taxon>
        <taxon>Barnesiellaceae</taxon>
        <taxon>Coprobacter</taxon>
    </lineage>
</organism>
<protein>
    <submittedName>
        <fullName evidence="13">SusC/RagA family TonB-linked outer membrane protein</fullName>
    </submittedName>
</protein>
<dbReference type="InterPro" id="IPR036942">
    <property type="entry name" value="Beta-barrel_TonB_sf"/>
</dbReference>
<dbReference type="InterPro" id="IPR023996">
    <property type="entry name" value="TonB-dep_OMP_SusC/RagA"/>
</dbReference>
<keyword evidence="7 8" id="KW-0998">Cell outer membrane</keyword>
<dbReference type="KEGG" id="copr:Cop2CBH44_13960"/>
<feature type="domain" description="TonB-dependent receptor-like beta-barrel" evidence="11">
    <location>
        <begin position="429"/>
        <end position="806"/>
    </location>
</feature>
<feature type="domain" description="TonB-dependent receptor plug" evidence="12">
    <location>
        <begin position="124"/>
        <end position="230"/>
    </location>
</feature>
<dbReference type="FunFam" id="2.60.40.1120:FF:000003">
    <property type="entry name" value="Outer membrane protein Omp121"/>
    <property type="match status" value="1"/>
</dbReference>
<feature type="signal peptide" evidence="10">
    <location>
        <begin position="1"/>
        <end position="20"/>
    </location>
</feature>
<dbReference type="FunFam" id="2.170.130.10:FF:000008">
    <property type="entry name" value="SusC/RagA family TonB-linked outer membrane protein"/>
    <property type="match status" value="1"/>
</dbReference>
<comment type="subcellular location">
    <subcellularLocation>
        <location evidence="1 8">Cell outer membrane</location>
        <topology evidence="1 8">Multi-pass membrane protein</topology>
    </subcellularLocation>
</comment>
<dbReference type="Pfam" id="PF00593">
    <property type="entry name" value="TonB_dep_Rec_b-barrel"/>
    <property type="match status" value="1"/>
</dbReference>
<evidence type="ECO:0000259" key="11">
    <source>
        <dbReference type="Pfam" id="PF00593"/>
    </source>
</evidence>
<accession>A0A7G1HVI3</accession>
<dbReference type="NCBIfam" id="TIGR04057">
    <property type="entry name" value="SusC_RagA_signa"/>
    <property type="match status" value="1"/>
</dbReference>
<dbReference type="SUPFAM" id="SSF49464">
    <property type="entry name" value="Carboxypeptidase regulatory domain-like"/>
    <property type="match status" value="1"/>
</dbReference>
<evidence type="ECO:0000256" key="4">
    <source>
        <dbReference type="ARBA" id="ARBA00022692"/>
    </source>
</evidence>
<evidence type="ECO:0000256" key="10">
    <source>
        <dbReference type="SAM" id="SignalP"/>
    </source>
</evidence>
<dbReference type="InterPro" id="IPR008969">
    <property type="entry name" value="CarboxyPept-like_regulatory"/>
</dbReference>
<evidence type="ECO:0000256" key="2">
    <source>
        <dbReference type="ARBA" id="ARBA00022448"/>
    </source>
</evidence>
<keyword evidence="5 9" id="KW-0798">TonB box</keyword>
<evidence type="ECO:0000256" key="5">
    <source>
        <dbReference type="ARBA" id="ARBA00023077"/>
    </source>
</evidence>
<dbReference type="PROSITE" id="PS52016">
    <property type="entry name" value="TONB_DEPENDENT_REC_3"/>
    <property type="match status" value="1"/>
</dbReference>
<dbReference type="SUPFAM" id="SSF56935">
    <property type="entry name" value="Porins"/>
    <property type="match status" value="1"/>
</dbReference>
<evidence type="ECO:0000256" key="7">
    <source>
        <dbReference type="ARBA" id="ARBA00023237"/>
    </source>
</evidence>
<reference evidence="14" key="1">
    <citation type="submission" date="2020-07" db="EMBL/GenBank/DDBJ databases">
        <title>Complete genome sequencing of Coprobacter sp. strain 2CBH44.</title>
        <authorList>
            <person name="Sakamoto M."/>
            <person name="Murakami T."/>
            <person name="Mori H."/>
        </authorList>
    </citation>
    <scope>NUCLEOTIDE SEQUENCE [LARGE SCALE GENOMIC DNA]</scope>
    <source>
        <strain evidence="14">2CBH44</strain>
    </source>
</reference>
<dbReference type="Gene3D" id="2.170.130.10">
    <property type="entry name" value="TonB-dependent receptor, plug domain"/>
    <property type="match status" value="1"/>
</dbReference>
<dbReference type="InterPro" id="IPR018247">
    <property type="entry name" value="EF_Hand_1_Ca_BS"/>
</dbReference>
<evidence type="ECO:0000256" key="9">
    <source>
        <dbReference type="RuleBase" id="RU003357"/>
    </source>
</evidence>
<dbReference type="Proteomes" id="UP000594042">
    <property type="component" value="Chromosome"/>
</dbReference>
<evidence type="ECO:0000259" key="12">
    <source>
        <dbReference type="Pfam" id="PF07715"/>
    </source>
</evidence>
<evidence type="ECO:0000256" key="6">
    <source>
        <dbReference type="ARBA" id="ARBA00023136"/>
    </source>
</evidence>
<keyword evidence="14" id="KW-1185">Reference proteome</keyword>
<evidence type="ECO:0000256" key="3">
    <source>
        <dbReference type="ARBA" id="ARBA00022452"/>
    </source>
</evidence>
<keyword evidence="3 8" id="KW-1134">Transmembrane beta strand</keyword>
<dbReference type="InterPro" id="IPR012910">
    <property type="entry name" value="Plug_dom"/>
</dbReference>
<keyword evidence="2 8" id="KW-0813">Transport</keyword>
<keyword evidence="4 8" id="KW-0812">Transmembrane</keyword>
<feature type="chain" id="PRO_5028851443" evidence="10">
    <location>
        <begin position="21"/>
        <end position="1063"/>
    </location>
</feature>